<dbReference type="InterPro" id="IPR051601">
    <property type="entry name" value="Serine_prot/Carboxylest_S33"/>
</dbReference>
<dbReference type="Pfam" id="PF08386">
    <property type="entry name" value="Abhydrolase_4"/>
    <property type="match status" value="1"/>
</dbReference>
<dbReference type="AlphaFoldDB" id="A0A7W8ELY4"/>
<evidence type="ECO:0000313" key="7">
    <source>
        <dbReference type="Proteomes" id="UP000568380"/>
    </source>
</evidence>
<keyword evidence="7" id="KW-1185">Reference proteome</keyword>
<name>A0A7W8ELY4_9ACTN</name>
<dbReference type="GO" id="GO:0016787">
    <property type="term" value="F:hydrolase activity"/>
    <property type="evidence" value="ECO:0007669"/>
    <property type="project" value="UniProtKB-KW"/>
</dbReference>
<dbReference type="PANTHER" id="PTHR43248:SF29">
    <property type="entry name" value="TRIPEPTIDYL AMINOPEPTIDASE"/>
    <property type="match status" value="1"/>
</dbReference>
<keyword evidence="3" id="KW-0378">Hydrolase</keyword>
<protein>
    <submittedName>
        <fullName evidence="6">Pimeloyl-ACP methyl ester carboxylesterase</fullName>
    </submittedName>
</protein>
<keyword evidence="2 4" id="KW-0732">Signal</keyword>
<dbReference type="InterPro" id="IPR029058">
    <property type="entry name" value="AB_hydrolase_fold"/>
</dbReference>
<evidence type="ECO:0000256" key="2">
    <source>
        <dbReference type="ARBA" id="ARBA00022729"/>
    </source>
</evidence>
<evidence type="ECO:0000256" key="3">
    <source>
        <dbReference type="ARBA" id="ARBA00022801"/>
    </source>
</evidence>
<proteinExistence type="inferred from homology"/>
<gene>
    <name evidence="6" type="ORF">HNR40_009908</name>
</gene>
<sequence length="495" mass="52133">MRRVLAVVTFSVLATSCTSTAEPQAVAPPEKINWGACTDIVRPDGQPPAKEDATQQCGKLSVPLDYAKPDGDKLDIAMIRVPATDKANRIGSLLFNFGGPGGSGVDTLAQAAKSFGTLSARYDLVSFDPRGVERSSGVRCGDSAEMDTFTSMNTLPANAETTAASQKANKKFASLCEQDSGKILPFVGTVSAARDMDRMRASLGDAQLNYLGMSYGTLLGGVYATLFPKNVGRMVLDAPLDPTVTFEQRTLVQTAGFQKAYESFLKACVKEGCEIGGSVEAGNKNVDRLMTELSEKPIKVGDRDLTQGLASTGVAAALYSELTWPFLETAVSQAMKGEGEALMYLADSYTGRTPDGKYTTQMTSFPAITCVDSAERPDAATLDRTEAAALKISPLFGSAGAGQLCSIWPVAGSDEARHVDATGSGPILVVGGKGDPATPYEWAPKLTEQLKTATLVTYTGEGHGAYLSGSQCVKGIVDGYLLQGTVPQKNATCER</sequence>
<accession>A0A7W8ELY4</accession>
<reference evidence="6 7" key="1">
    <citation type="submission" date="2020-08" db="EMBL/GenBank/DDBJ databases">
        <title>Genomic Encyclopedia of Type Strains, Phase IV (KMG-IV): sequencing the most valuable type-strain genomes for metagenomic binning, comparative biology and taxonomic classification.</title>
        <authorList>
            <person name="Goeker M."/>
        </authorList>
    </citation>
    <scope>NUCLEOTIDE SEQUENCE [LARGE SCALE GENOMIC DNA]</scope>
    <source>
        <strain evidence="6 7">DSM 45385</strain>
    </source>
</reference>
<dbReference type="InterPro" id="IPR013595">
    <property type="entry name" value="Pept_S33_TAP-like_C"/>
</dbReference>
<evidence type="ECO:0000256" key="4">
    <source>
        <dbReference type="SAM" id="SignalP"/>
    </source>
</evidence>
<evidence type="ECO:0000256" key="1">
    <source>
        <dbReference type="ARBA" id="ARBA00010088"/>
    </source>
</evidence>
<feature type="signal peptide" evidence="4">
    <location>
        <begin position="1"/>
        <end position="21"/>
    </location>
</feature>
<dbReference type="RefSeq" id="WP_184974332.1">
    <property type="nucleotide sequence ID" value="NZ_JACHIN010000023.1"/>
</dbReference>
<dbReference type="PROSITE" id="PS51257">
    <property type="entry name" value="PROKAR_LIPOPROTEIN"/>
    <property type="match status" value="1"/>
</dbReference>
<organism evidence="6 7">
    <name type="scientific">Nonomuraea endophytica</name>
    <dbReference type="NCBI Taxonomy" id="714136"/>
    <lineage>
        <taxon>Bacteria</taxon>
        <taxon>Bacillati</taxon>
        <taxon>Actinomycetota</taxon>
        <taxon>Actinomycetes</taxon>
        <taxon>Streptosporangiales</taxon>
        <taxon>Streptosporangiaceae</taxon>
        <taxon>Nonomuraea</taxon>
    </lineage>
</organism>
<dbReference type="Gene3D" id="3.40.50.1820">
    <property type="entry name" value="alpha/beta hydrolase"/>
    <property type="match status" value="1"/>
</dbReference>
<feature type="domain" description="Peptidase S33 tripeptidyl aminopeptidase-like C-terminal" evidence="5">
    <location>
        <begin position="394"/>
        <end position="493"/>
    </location>
</feature>
<evidence type="ECO:0000259" key="5">
    <source>
        <dbReference type="Pfam" id="PF08386"/>
    </source>
</evidence>
<comment type="similarity">
    <text evidence="1">Belongs to the peptidase S33 family.</text>
</comment>
<evidence type="ECO:0000313" key="6">
    <source>
        <dbReference type="EMBL" id="MBB5084399.1"/>
    </source>
</evidence>
<dbReference type="PANTHER" id="PTHR43248">
    <property type="entry name" value="2-SUCCINYL-6-HYDROXY-2,4-CYCLOHEXADIENE-1-CARBOXYLATE SYNTHASE"/>
    <property type="match status" value="1"/>
</dbReference>
<dbReference type="Proteomes" id="UP000568380">
    <property type="component" value="Unassembled WGS sequence"/>
</dbReference>
<dbReference type="EMBL" id="JACHIN010000023">
    <property type="protein sequence ID" value="MBB5084399.1"/>
    <property type="molecule type" value="Genomic_DNA"/>
</dbReference>
<feature type="chain" id="PRO_5030644531" evidence="4">
    <location>
        <begin position="22"/>
        <end position="495"/>
    </location>
</feature>
<comment type="caution">
    <text evidence="6">The sequence shown here is derived from an EMBL/GenBank/DDBJ whole genome shotgun (WGS) entry which is preliminary data.</text>
</comment>
<dbReference type="SUPFAM" id="SSF53474">
    <property type="entry name" value="alpha/beta-Hydrolases"/>
    <property type="match status" value="1"/>
</dbReference>